<organism evidence="1 2">
    <name type="scientific">Periconia digitata</name>
    <dbReference type="NCBI Taxonomy" id="1303443"/>
    <lineage>
        <taxon>Eukaryota</taxon>
        <taxon>Fungi</taxon>
        <taxon>Dikarya</taxon>
        <taxon>Ascomycota</taxon>
        <taxon>Pezizomycotina</taxon>
        <taxon>Dothideomycetes</taxon>
        <taxon>Pleosporomycetidae</taxon>
        <taxon>Pleosporales</taxon>
        <taxon>Massarineae</taxon>
        <taxon>Periconiaceae</taxon>
        <taxon>Periconia</taxon>
    </lineage>
</organism>
<protein>
    <submittedName>
        <fullName evidence="1">Uncharacterized protein</fullName>
    </submittedName>
</protein>
<keyword evidence="2" id="KW-1185">Reference proteome</keyword>
<evidence type="ECO:0000313" key="1">
    <source>
        <dbReference type="EMBL" id="CAI6341447.1"/>
    </source>
</evidence>
<name>A0A9W4UVF9_9PLEO</name>
<gene>
    <name evidence="1" type="ORF">PDIGIT_LOCUS14644</name>
</gene>
<reference evidence="1" key="1">
    <citation type="submission" date="2023-01" db="EMBL/GenBank/DDBJ databases">
        <authorList>
            <person name="Van Ghelder C."/>
            <person name="Rancurel C."/>
        </authorList>
    </citation>
    <scope>NUCLEOTIDE SEQUENCE</scope>
    <source>
        <strain evidence="1">CNCM I-4278</strain>
    </source>
</reference>
<evidence type="ECO:0000313" key="2">
    <source>
        <dbReference type="Proteomes" id="UP001152607"/>
    </source>
</evidence>
<proteinExistence type="predicted"/>
<dbReference type="EMBL" id="CAOQHR010000012">
    <property type="protein sequence ID" value="CAI6341447.1"/>
    <property type="molecule type" value="Genomic_DNA"/>
</dbReference>
<accession>A0A9W4UVF9</accession>
<dbReference type="AlphaFoldDB" id="A0A9W4UVF9"/>
<sequence length="63" mass="6959">MYPLPPHPLILSSLPAALRNASNGTCTYIHTYIHTCLLTANVRYPDLDHARDETSPLLSDSPI</sequence>
<dbReference type="Proteomes" id="UP001152607">
    <property type="component" value="Unassembled WGS sequence"/>
</dbReference>
<comment type="caution">
    <text evidence="1">The sequence shown here is derived from an EMBL/GenBank/DDBJ whole genome shotgun (WGS) entry which is preliminary data.</text>
</comment>